<evidence type="ECO:0000256" key="1">
    <source>
        <dbReference type="SAM" id="MobiDB-lite"/>
    </source>
</evidence>
<name>A0A6C0NXU7_9BACL</name>
<evidence type="ECO:0000313" key="2">
    <source>
        <dbReference type="EMBL" id="QHW31037.1"/>
    </source>
</evidence>
<feature type="region of interest" description="Disordered" evidence="1">
    <location>
        <begin position="1"/>
        <end position="61"/>
    </location>
</feature>
<dbReference type="AlphaFoldDB" id="A0A6C0NXU7"/>
<dbReference type="KEGG" id="prz:GZH47_09330"/>
<gene>
    <name evidence="2" type="ORF">GZH47_09330</name>
</gene>
<keyword evidence="3" id="KW-1185">Reference proteome</keyword>
<feature type="compositionally biased region" description="Basic residues" evidence="1">
    <location>
        <begin position="1"/>
        <end position="12"/>
    </location>
</feature>
<proteinExistence type="predicted"/>
<evidence type="ECO:0000313" key="3">
    <source>
        <dbReference type="Proteomes" id="UP000479114"/>
    </source>
</evidence>
<dbReference type="EMBL" id="CP048286">
    <property type="protein sequence ID" value="QHW31037.1"/>
    <property type="molecule type" value="Genomic_DNA"/>
</dbReference>
<accession>A0A6C0NXU7</accession>
<protein>
    <submittedName>
        <fullName evidence="2">Uncharacterized protein</fullName>
    </submittedName>
</protein>
<dbReference type="Proteomes" id="UP000479114">
    <property type="component" value="Chromosome"/>
</dbReference>
<sequence length="61" mass="7156">MAKSLARKRMEKRMRQGSLDPRQQRGNWNGVKPVTRIKPDKRKYAYPKNDDDRGFKPAIAV</sequence>
<reference evidence="2 3" key="1">
    <citation type="submission" date="2020-02" db="EMBL/GenBank/DDBJ databases">
        <title>Paenibacillus sp. nov., isolated from rhizosphere soil of tomato.</title>
        <authorList>
            <person name="Weon H.-Y."/>
            <person name="Lee S.A."/>
        </authorList>
    </citation>
    <scope>NUCLEOTIDE SEQUENCE [LARGE SCALE GENOMIC DNA]</scope>
    <source>
        <strain evidence="2 3">14171R-81</strain>
    </source>
</reference>
<dbReference type="RefSeq" id="WP_162639846.1">
    <property type="nucleotide sequence ID" value="NZ_CP048286.1"/>
</dbReference>
<organism evidence="2 3">
    <name type="scientific">Paenibacillus rhizovicinus</name>
    <dbReference type="NCBI Taxonomy" id="2704463"/>
    <lineage>
        <taxon>Bacteria</taxon>
        <taxon>Bacillati</taxon>
        <taxon>Bacillota</taxon>
        <taxon>Bacilli</taxon>
        <taxon>Bacillales</taxon>
        <taxon>Paenibacillaceae</taxon>
        <taxon>Paenibacillus</taxon>
    </lineage>
</organism>